<reference evidence="2 3" key="1">
    <citation type="journal article" date="2015" name="BMC Genomics">
        <title>Gene expression during zombie ant biting behavior reflects the complexity underlying fungal parasitic behavioral manipulation.</title>
        <authorList>
            <person name="de Bekker C."/>
            <person name="Ohm R.A."/>
            <person name="Loreto R.G."/>
            <person name="Sebastian A."/>
            <person name="Albert I."/>
            <person name="Merrow M."/>
            <person name="Brachmann A."/>
            <person name="Hughes D.P."/>
        </authorList>
    </citation>
    <scope>NUCLEOTIDE SEQUENCE [LARGE SCALE GENOMIC DNA]</scope>
    <source>
        <strain evidence="2 3">SC16a</strain>
    </source>
</reference>
<dbReference type="InterPro" id="IPR036047">
    <property type="entry name" value="F-box-like_dom_sf"/>
</dbReference>
<dbReference type="AlphaFoldDB" id="A0A2A9P8B9"/>
<comment type="caution">
    <text evidence="2">The sequence shown here is derived from an EMBL/GenBank/DDBJ whole genome shotgun (WGS) entry which is preliminary data.</text>
</comment>
<gene>
    <name evidence="2" type="ORF">XA68_15441</name>
</gene>
<accession>A0A2A9P8B9</accession>
<dbReference type="STRING" id="268505.A0A2A9P8B9"/>
<sequence length="575" mass="65881">MGGIRGLEVIRFHGRYYVRYHRYDGYWDGLGARIIAKIPTDPQEYKEWLESTRAWWSDKEALLERHVYETQDGVEPDSAYFDEFEELPSEMPRLSVYGPMFCYILNLDHQVLTVDYTMHWKLNKIPRENDAWIEAIVRTDVRKLNTIAATAEQTASLALELPQGDRPIVYNHCCVAASQDISMPSKAFLTNVMARSLVTYRHEIISFGREWSPESFPFREVAFALVSIASGQAKFCAFPGNRCHPLNCKLWRCPEWHFDVTNVWVHKDWAGDDGPVLEFASPVHRPGEPPGASPAETMYWHEKVLVSLVLSIDGESISKAVEFGIQQGRTNFQIAFLTLFCVKLAEVSLDGDGKPFLKHCSSLPLSPLRQSHCLSTHPLDRTKLQPGMKSRRPSWQSIMDSNCTATSESLQKYFPGLAALVNFFHVAANRQATSSGGVNLPPELHEHILSYVDYDTWKACSVVSTTFRSCCLRKYRINDRMMIAAVPTARRINLHRELIPTLSFEFEDMDTGERFLMMIHESSWNLVQKHNWRPIIGGQRKVLMLDVDVEYKEVEEEPKEMVKSAQVQGQHHIHD</sequence>
<dbReference type="Proteomes" id="UP000037136">
    <property type="component" value="Unassembled WGS sequence"/>
</dbReference>
<dbReference type="SUPFAM" id="SSF81383">
    <property type="entry name" value="F-box domain"/>
    <property type="match status" value="1"/>
</dbReference>
<dbReference type="InterPro" id="IPR001810">
    <property type="entry name" value="F-box_dom"/>
</dbReference>
<evidence type="ECO:0000313" key="3">
    <source>
        <dbReference type="Proteomes" id="UP000037136"/>
    </source>
</evidence>
<feature type="domain" description="F-box" evidence="1">
    <location>
        <begin position="439"/>
        <end position="474"/>
    </location>
</feature>
<reference evidence="2 3" key="2">
    <citation type="journal article" date="2017" name="Sci. Rep.">
        <title>Ant-infecting Ophiocordyceps genomes reveal a high diversity of potential behavioral manipulation genes and a possible major role for enterotoxins.</title>
        <authorList>
            <person name="de Bekker C."/>
            <person name="Ohm R.A."/>
            <person name="Evans H.C."/>
            <person name="Brachmann A."/>
            <person name="Hughes D.P."/>
        </authorList>
    </citation>
    <scope>NUCLEOTIDE SEQUENCE [LARGE SCALE GENOMIC DNA]</scope>
    <source>
        <strain evidence="2 3">SC16a</strain>
    </source>
</reference>
<evidence type="ECO:0000259" key="1">
    <source>
        <dbReference type="Pfam" id="PF00646"/>
    </source>
</evidence>
<evidence type="ECO:0000313" key="2">
    <source>
        <dbReference type="EMBL" id="PFH57143.1"/>
    </source>
</evidence>
<name>A0A2A9P8B9_OPHUN</name>
<keyword evidence="3" id="KW-1185">Reference proteome</keyword>
<dbReference type="CDD" id="cd09917">
    <property type="entry name" value="F-box_SF"/>
    <property type="match status" value="1"/>
</dbReference>
<dbReference type="OrthoDB" id="3938867at2759"/>
<dbReference type="Pfam" id="PF00646">
    <property type="entry name" value="F-box"/>
    <property type="match status" value="1"/>
</dbReference>
<protein>
    <recommendedName>
        <fullName evidence="1">F-box domain-containing protein</fullName>
    </recommendedName>
</protein>
<organism evidence="2 3">
    <name type="scientific">Ophiocordyceps unilateralis</name>
    <name type="common">Zombie-ant fungus</name>
    <name type="synonym">Torrubia unilateralis</name>
    <dbReference type="NCBI Taxonomy" id="268505"/>
    <lineage>
        <taxon>Eukaryota</taxon>
        <taxon>Fungi</taxon>
        <taxon>Dikarya</taxon>
        <taxon>Ascomycota</taxon>
        <taxon>Pezizomycotina</taxon>
        <taxon>Sordariomycetes</taxon>
        <taxon>Hypocreomycetidae</taxon>
        <taxon>Hypocreales</taxon>
        <taxon>Ophiocordycipitaceae</taxon>
        <taxon>Ophiocordyceps</taxon>
    </lineage>
</organism>
<proteinExistence type="predicted"/>
<dbReference type="EMBL" id="LAZP02000449">
    <property type="protein sequence ID" value="PFH57143.1"/>
    <property type="molecule type" value="Genomic_DNA"/>
</dbReference>